<dbReference type="GO" id="GO:0015276">
    <property type="term" value="F:ligand-gated monoatomic ion channel activity"/>
    <property type="evidence" value="ECO:0007669"/>
    <property type="project" value="InterPro"/>
</dbReference>
<sequence>MFGRDEDEAAKRFSELLLVKMYWRQIEDERQHKLVRSDLIAEFDAAVGDIAILSNRCEYVEFKHAHTETGLVMVVPVLWHSSRAWLFVKPFTKATWFLTFFINVFNGFIVWSIERNYCSELRGPVLNQIGTLLWLAFATLFSLHVEKLHSDLSRMTTVVWLFVALIIRQSYTASLSSVLTTKNLKQKIANIETLKSNNVVIGYSWRSFVRGYLEGPLGFKSSNIRNFTSTDEYVQAL</sequence>
<dbReference type="EMBL" id="OU503055">
    <property type="protein sequence ID" value="CAI9784240.1"/>
    <property type="molecule type" value="Genomic_DNA"/>
</dbReference>
<keyword evidence="6 11" id="KW-0472">Membrane</keyword>
<dbReference type="InterPro" id="IPR001320">
    <property type="entry name" value="Iontro_rcpt_C"/>
</dbReference>
<keyword evidence="14" id="KW-1185">Reference proteome</keyword>
<protein>
    <recommendedName>
        <fullName evidence="12">Ionotropic glutamate receptor C-terminal domain-containing protein</fullName>
    </recommendedName>
</protein>
<feature type="transmembrane region" description="Helical" evidence="11">
    <location>
        <begin position="125"/>
        <end position="145"/>
    </location>
</feature>
<organism evidence="13 14">
    <name type="scientific">Fraxinus pennsylvanica</name>
    <dbReference type="NCBI Taxonomy" id="56036"/>
    <lineage>
        <taxon>Eukaryota</taxon>
        <taxon>Viridiplantae</taxon>
        <taxon>Streptophyta</taxon>
        <taxon>Embryophyta</taxon>
        <taxon>Tracheophyta</taxon>
        <taxon>Spermatophyta</taxon>
        <taxon>Magnoliopsida</taxon>
        <taxon>eudicotyledons</taxon>
        <taxon>Gunneridae</taxon>
        <taxon>Pentapetalae</taxon>
        <taxon>asterids</taxon>
        <taxon>lamiids</taxon>
        <taxon>Lamiales</taxon>
        <taxon>Oleaceae</taxon>
        <taxon>Oleeae</taxon>
        <taxon>Fraxinus</taxon>
    </lineage>
</organism>
<evidence type="ECO:0000256" key="6">
    <source>
        <dbReference type="ARBA" id="ARBA00023136"/>
    </source>
</evidence>
<keyword evidence="4 11" id="KW-1133">Transmembrane helix</keyword>
<evidence type="ECO:0000313" key="13">
    <source>
        <dbReference type="EMBL" id="CAI9784240.1"/>
    </source>
</evidence>
<dbReference type="GO" id="GO:0016020">
    <property type="term" value="C:membrane"/>
    <property type="evidence" value="ECO:0007669"/>
    <property type="project" value="UniProtKB-SubCell"/>
</dbReference>
<accession>A0AAD2EDY6</accession>
<evidence type="ECO:0000256" key="1">
    <source>
        <dbReference type="ARBA" id="ARBA00004141"/>
    </source>
</evidence>
<dbReference type="SUPFAM" id="SSF53850">
    <property type="entry name" value="Periplasmic binding protein-like II"/>
    <property type="match status" value="1"/>
</dbReference>
<evidence type="ECO:0000256" key="8">
    <source>
        <dbReference type="ARBA" id="ARBA00023180"/>
    </source>
</evidence>
<reference evidence="13" key="1">
    <citation type="submission" date="2023-05" db="EMBL/GenBank/DDBJ databases">
        <authorList>
            <person name="Huff M."/>
        </authorList>
    </citation>
    <scope>NUCLEOTIDE SEQUENCE</scope>
</reference>
<keyword evidence="3 11" id="KW-0812">Transmembrane</keyword>
<proteinExistence type="predicted"/>
<evidence type="ECO:0000259" key="12">
    <source>
        <dbReference type="Pfam" id="PF00060"/>
    </source>
</evidence>
<keyword evidence="8" id="KW-0325">Glycoprotein</keyword>
<keyword evidence="7" id="KW-0675">Receptor</keyword>
<evidence type="ECO:0000256" key="11">
    <source>
        <dbReference type="SAM" id="Phobius"/>
    </source>
</evidence>
<comment type="subcellular location">
    <subcellularLocation>
        <location evidence="1">Membrane</location>
        <topology evidence="1">Multi-pass membrane protein</topology>
    </subcellularLocation>
</comment>
<keyword evidence="5" id="KW-0406">Ion transport</keyword>
<keyword evidence="9" id="KW-1071">Ligand-gated ion channel</keyword>
<feature type="transmembrane region" description="Helical" evidence="11">
    <location>
        <begin position="157"/>
        <end position="179"/>
    </location>
</feature>
<feature type="domain" description="Ionotropic glutamate receptor C-terminal" evidence="12">
    <location>
        <begin position="93"/>
        <end position="197"/>
    </location>
</feature>
<dbReference type="Proteomes" id="UP000834106">
    <property type="component" value="Chromosome 20"/>
</dbReference>
<dbReference type="InterPro" id="IPR015683">
    <property type="entry name" value="Ionotropic_Glu_rcpt"/>
</dbReference>
<evidence type="ECO:0000256" key="5">
    <source>
        <dbReference type="ARBA" id="ARBA00023065"/>
    </source>
</evidence>
<feature type="transmembrane region" description="Helical" evidence="11">
    <location>
        <begin position="94"/>
        <end position="113"/>
    </location>
</feature>
<evidence type="ECO:0000256" key="4">
    <source>
        <dbReference type="ARBA" id="ARBA00022989"/>
    </source>
</evidence>
<keyword evidence="2" id="KW-0813">Transport</keyword>
<evidence type="ECO:0000256" key="10">
    <source>
        <dbReference type="ARBA" id="ARBA00023303"/>
    </source>
</evidence>
<gene>
    <name evidence="13" type="ORF">FPE_LOCUS31670</name>
</gene>
<dbReference type="PANTHER" id="PTHR18966">
    <property type="entry name" value="IONOTROPIC GLUTAMATE RECEPTOR"/>
    <property type="match status" value="1"/>
</dbReference>
<evidence type="ECO:0000313" key="14">
    <source>
        <dbReference type="Proteomes" id="UP000834106"/>
    </source>
</evidence>
<dbReference type="AlphaFoldDB" id="A0AAD2EDY6"/>
<keyword evidence="10" id="KW-0407">Ion channel</keyword>
<evidence type="ECO:0000256" key="3">
    <source>
        <dbReference type="ARBA" id="ARBA00022692"/>
    </source>
</evidence>
<dbReference type="FunFam" id="1.10.287.70:FF:000172">
    <property type="entry name" value="Glutamate receptor"/>
    <property type="match status" value="1"/>
</dbReference>
<dbReference type="Gene3D" id="1.10.287.70">
    <property type="match status" value="1"/>
</dbReference>
<name>A0AAD2EDY6_9LAMI</name>
<evidence type="ECO:0000256" key="2">
    <source>
        <dbReference type="ARBA" id="ARBA00022448"/>
    </source>
</evidence>
<evidence type="ECO:0000256" key="9">
    <source>
        <dbReference type="ARBA" id="ARBA00023286"/>
    </source>
</evidence>
<evidence type="ECO:0000256" key="7">
    <source>
        <dbReference type="ARBA" id="ARBA00023170"/>
    </source>
</evidence>
<dbReference type="Pfam" id="PF00060">
    <property type="entry name" value="Lig_chan"/>
    <property type="match status" value="1"/>
</dbReference>